<dbReference type="SUPFAM" id="SSF52279">
    <property type="entry name" value="Beta-D-glucan exohydrolase, C-terminal domain"/>
    <property type="match status" value="1"/>
</dbReference>
<reference evidence="4 5" key="1">
    <citation type="journal article" date="2019" name="Int. J. Syst. Evol. Microbiol.">
        <title>The Global Catalogue of Microorganisms (GCM) 10K type strain sequencing project: providing services to taxonomists for standard genome sequencing and annotation.</title>
        <authorList>
            <consortium name="The Broad Institute Genomics Platform"/>
            <consortium name="The Broad Institute Genome Sequencing Center for Infectious Disease"/>
            <person name="Wu L."/>
            <person name="Ma J."/>
        </authorList>
    </citation>
    <scope>NUCLEOTIDE SEQUENCE [LARGE SCALE GENOMIC DNA]</scope>
    <source>
        <strain evidence="4 5">JCM 14046</strain>
    </source>
</reference>
<dbReference type="Proteomes" id="UP001501612">
    <property type="component" value="Unassembled WGS sequence"/>
</dbReference>
<evidence type="ECO:0000259" key="3">
    <source>
        <dbReference type="SMART" id="SM01217"/>
    </source>
</evidence>
<dbReference type="Pfam" id="PF01915">
    <property type="entry name" value="Glyco_hydro_3_C"/>
    <property type="match status" value="1"/>
</dbReference>
<dbReference type="Gene3D" id="2.60.40.10">
    <property type="entry name" value="Immunoglobulins"/>
    <property type="match status" value="1"/>
</dbReference>
<dbReference type="EMBL" id="BAAAMY010000001">
    <property type="protein sequence ID" value="GAA1906369.1"/>
    <property type="molecule type" value="Genomic_DNA"/>
</dbReference>
<dbReference type="InterPro" id="IPR001764">
    <property type="entry name" value="Glyco_hydro_3_N"/>
</dbReference>
<dbReference type="PRINTS" id="PR00133">
    <property type="entry name" value="GLHYDRLASE3"/>
</dbReference>
<dbReference type="PANTHER" id="PTHR42715">
    <property type="entry name" value="BETA-GLUCOSIDASE"/>
    <property type="match status" value="1"/>
</dbReference>
<dbReference type="InterPro" id="IPR050288">
    <property type="entry name" value="Cellulose_deg_GH3"/>
</dbReference>
<dbReference type="SMART" id="SM01217">
    <property type="entry name" value="Fn3_like"/>
    <property type="match status" value="1"/>
</dbReference>
<protein>
    <submittedName>
        <fullName evidence="4">Glycoside hydrolase family 3 C-terminal domain-containing protein</fullName>
    </submittedName>
</protein>
<dbReference type="InterPro" id="IPR002772">
    <property type="entry name" value="Glyco_hydro_3_C"/>
</dbReference>
<accession>A0ABN2NXG3</accession>
<dbReference type="Pfam" id="PF14310">
    <property type="entry name" value="Fn3-like"/>
    <property type="match status" value="1"/>
</dbReference>
<dbReference type="InterPro" id="IPR013783">
    <property type="entry name" value="Ig-like_fold"/>
</dbReference>
<dbReference type="SUPFAM" id="SSF51445">
    <property type="entry name" value="(Trans)glycosidases"/>
    <property type="match status" value="1"/>
</dbReference>
<dbReference type="InterPro" id="IPR026891">
    <property type="entry name" value="Fn3-like"/>
</dbReference>
<dbReference type="Pfam" id="PF00933">
    <property type="entry name" value="Glyco_hydro_3"/>
    <property type="match status" value="1"/>
</dbReference>
<organism evidence="4 5">
    <name type="scientific">Nocardioides lentus</name>
    <dbReference type="NCBI Taxonomy" id="338077"/>
    <lineage>
        <taxon>Bacteria</taxon>
        <taxon>Bacillati</taxon>
        <taxon>Actinomycetota</taxon>
        <taxon>Actinomycetes</taxon>
        <taxon>Propionibacteriales</taxon>
        <taxon>Nocardioidaceae</taxon>
        <taxon>Nocardioides</taxon>
    </lineage>
</organism>
<dbReference type="Gene3D" id="3.20.20.300">
    <property type="entry name" value="Glycoside hydrolase, family 3, N-terminal domain"/>
    <property type="match status" value="1"/>
</dbReference>
<dbReference type="InterPro" id="IPR036962">
    <property type="entry name" value="Glyco_hydro_3_N_sf"/>
</dbReference>
<dbReference type="PANTHER" id="PTHR42715:SF10">
    <property type="entry name" value="BETA-GLUCOSIDASE"/>
    <property type="match status" value="1"/>
</dbReference>
<dbReference type="InterPro" id="IPR017853">
    <property type="entry name" value="GH"/>
</dbReference>
<comment type="caution">
    <text evidence="4">The sequence shown here is derived from an EMBL/GenBank/DDBJ whole genome shotgun (WGS) entry which is preliminary data.</text>
</comment>
<name>A0ABN2NXG3_9ACTN</name>
<keyword evidence="2 4" id="KW-0378">Hydrolase</keyword>
<evidence type="ECO:0000313" key="5">
    <source>
        <dbReference type="Proteomes" id="UP001501612"/>
    </source>
</evidence>
<dbReference type="InterPro" id="IPR036881">
    <property type="entry name" value="Glyco_hydro_3_C_sf"/>
</dbReference>
<dbReference type="Gene3D" id="3.40.50.1700">
    <property type="entry name" value="Glycoside hydrolase family 3 C-terminal domain"/>
    <property type="match status" value="1"/>
</dbReference>
<keyword evidence="5" id="KW-1185">Reference proteome</keyword>
<dbReference type="RefSeq" id="WP_344002934.1">
    <property type="nucleotide sequence ID" value="NZ_BAAAMY010000001.1"/>
</dbReference>
<gene>
    <name evidence="4" type="ORF">GCM10009737_03910</name>
</gene>
<feature type="domain" description="Fibronectin type III-like" evidence="3">
    <location>
        <begin position="597"/>
        <end position="665"/>
    </location>
</feature>
<evidence type="ECO:0000256" key="2">
    <source>
        <dbReference type="ARBA" id="ARBA00022801"/>
    </source>
</evidence>
<evidence type="ECO:0000313" key="4">
    <source>
        <dbReference type="EMBL" id="GAA1906369.1"/>
    </source>
</evidence>
<proteinExistence type="inferred from homology"/>
<evidence type="ECO:0000256" key="1">
    <source>
        <dbReference type="ARBA" id="ARBA00005336"/>
    </source>
</evidence>
<sequence>MAHPAVARLTLEEKAGLLSGASFWRTRAVEAADVEAAVLTDGPHGVRLQTGAGDHLGLHDSEPATAFPTASATGSTWDPDLLREVGEALGREARALGVDVLLGPGINIKRSPLCGRNFEYLSEDPLLAGVLGAAWVEGLQSEGVGASVKHYAANNQETDRMRVSAQVDERTLREIYLPAFERVVTTASPATVMCSYNRVNGTYAAQHPWLLTEVLRDEWGFDGYVVSDWGAVTDPVASVAAGLDLEMPGTGDRSPGLLIDAVRRGELDETVLDRAVSRVLGVHDRLRAARATDPAGTEDVDPGADAGAHHDLARRVAAASMVLLVNDGGLLPLDARDGGRIAVVGELARTPRYQGAGSSKISPTRLDDALTAIRAATDRQVGFAAGYTLDAEDEADPTEQARLRDEAVALADGADVVVLVLGLPAAEESEGFDRTHLLLPAAQRDLVAAVTGVTPRVVVVLAHGGVVTLDGITGVVPAVLETWLSGQAGGSATADVLFGVAEPGGRLAETVPLALAHTPAHVNWPGADGVVTYGERLYVGYRWYDATDREVAFPFGHGLGYTRYAYDDLRVDVPDPSIARARVEVVVENTGARAGAEVVQVYVGHPGAAVDRPVRELRAFAKVHLEPGERRTVALDLDERAFAHWSPDGWRVEPGTYVVDVGASSRDLRATAEVVLEVPAPVPALTTTSTLDEWRAHPAGGPVLAEALAGQAGAGTLEDPETLALVGPMPLRAVLSFASSGDGPDPDEVLAGLLAQARDRAPAPGSGATA</sequence>
<dbReference type="GO" id="GO:0016787">
    <property type="term" value="F:hydrolase activity"/>
    <property type="evidence" value="ECO:0007669"/>
    <property type="project" value="UniProtKB-KW"/>
</dbReference>
<comment type="similarity">
    <text evidence="1">Belongs to the glycosyl hydrolase 3 family.</text>
</comment>